<keyword evidence="2" id="KW-1185">Reference proteome</keyword>
<dbReference type="NCBIfam" id="NF038110">
    <property type="entry name" value="Lys_methyl_FliB"/>
    <property type="match status" value="1"/>
</dbReference>
<sequence length="336" mass="39715">MDIINEFSCEMCGQCCQNDWQVTMDEESYNRNYQLFLKNGKEEEFSKIFIPIAGKQKLGEYAYIRKKAKGGCWFLEENHLCRLQEEAGHSHLDTVCQTFPRYPMNTSRGRELTLSFSCPAVVKLASRVRPLEIIRSLKEPIIVHANQEVVHVYPEQRFSYHLLRYYFEMEHHFIDLLQYRKITIDERIQLLKETIEKILHLPQDDTFSQKLNEIIYANYDSLDQKDDVMEPVNHCTPDILIENFFMNFVFKKPFYLYGLQSGMQLLDSMWKQIKNTRTSDPTISTEMERISTVIMNLEFQYSHNRSVLLNPAFFSKSLTAEQETKLQELNEAISYS</sequence>
<gene>
    <name evidence="1" type="primary">fliB</name>
    <name evidence="1" type="ORF">LMF89_25360</name>
</gene>
<dbReference type="EC" id="2.1.1.-" evidence="1"/>
<dbReference type="EMBL" id="JAJHJB010000092">
    <property type="protein sequence ID" value="MCC5468668.1"/>
    <property type="molecule type" value="Genomic_DNA"/>
</dbReference>
<dbReference type="InterPro" id="IPR005358">
    <property type="entry name" value="Puta_zinc/iron-chelating_dom"/>
</dbReference>
<protein>
    <submittedName>
        <fullName evidence="1">Flagellin lysine-N-methylase</fullName>
        <ecNumber evidence="1">2.1.1.-</ecNumber>
    </submittedName>
</protein>
<name>A0ABS8I1L1_9FIRM</name>
<keyword evidence="1" id="KW-0489">Methyltransferase</keyword>
<evidence type="ECO:0000313" key="2">
    <source>
        <dbReference type="Proteomes" id="UP001165492"/>
    </source>
</evidence>
<keyword evidence="1" id="KW-0969">Cilium</keyword>
<dbReference type="GO" id="GO:0032259">
    <property type="term" value="P:methylation"/>
    <property type="evidence" value="ECO:0007669"/>
    <property type="project" value="UniProtKB-KW"/>
</dbReference>
<evidence type="ECO:0000313" key="1">
    <source>
        <dbReference type="EMBL" id="MCC5468668.1"/>
    </source>
</evidence>
<dbReference type="Proteomes" id="UP001165492">
    <property type="component" value="Unassembled WGS sequence"/>
</dbReference>
<proteinExistence type="predicted"/>
<keyword evidence="1" id="KW-0808">Transferase</keyword>
<comment type="caution">
    <text evidence="1">The sequence shown here is derived from an EMBL/GenBank/DDBJ whole genome shotgun (WGS) entry which is preliminary data.</text>
</comment>
<keyword evidence="1" id="KW-0282">Flagellum</keyword>
<organism evidence="1 2">
    <name type="scientific">Pelosinus baikalensis</name>
    <dbReference type="NCBI Taxonomy" id="2892015"/>
    <lineage>
        <taxon>Bacteria</taxon>
        <taxon>Bacillati</taxon>
        <taxon>Bacillota</taxon>
        <taxon>Negativicutes</taxon>
        <taxon>Selenomonadales</taxon>
        <taxon>Sporomusaceae</taxon>
        <taxon>Pelosinus</taxon>
    </lineage>
</organism>
<dbReference type="GO" id="GO:0008168">
    <property type="term" value="F:methyltransferase activity"/>
    <property type="evidence" value="ECO:0007669"/>
    <property type="project" value="UniProtKB-KW"/>
</dbReference>
<dbReference type="Pfam" id="PF03692">
    <property type="entry name" value="CxxCxxCC"/>
    <property type="match status" value="1"/>
</dbReference>
<accession>A0ABS8I1L1</accession>
<reference evidence="1" key="1">
    <citation type="submission" date="2021-11" db="EMBL/GenBank/DDBJ databases">
        <title>Description of a new species Pelosinus isolated from the bottom sediments of Lake Baikal.</title>
        <authorList>
            <person name="Zakharyuk A."/>
        </authorList>
    </citation>
    <scope>NUCLEOTIDE SEQUENCE</scope>
    <source>
        <strain evidence="1">Bkl1</strain>
    </source>
</reference>
<dbReference type="RefSeq" id="WP_229537529.1">
    <property type="nucleotide sequence ID" value="NZ_JAJHJB010000092.1"/>
</dbReference>
<keyword evidence="1" id="KW-0966">Cell projection</keyword>